<keyword evidence="2" id="KW-0813">Transport</keyword>
<organism evidence="5 6">
    <name type="scientific">Bodo saltans</name>
    <name type="common">Flagellated protozoan</name>
    <dbReference type="NCBI Taxonomy" id="75058"/>
    <lineage>
        <taxon>Eukaryota</taxon>
        <taxon>Discoba</taxon>
        <taxon>Euglenozoa</taxon>
        <taxon>Kinetoplastea</taxon>
        <taxon>Metakinetoplastina</taxon>
        <taxon>Eubodonida</taxon>
        <taxon>Bodonidae</taxon>
        <taxon>Bodo</taxon>
    </lineage>
</organism>
<evidence type="ECO:0000313" key="6">
    <source>
        <dbReference type="Proteomes" id="UP000051952"/>
    </source>
</evidence>
<dbReference type="EMBL" id="CYKH01002196">
    <property type="protein sequence ID" value="CUG93804.1"/>
    <property type="molecule type" value="Genomic_DNA"/>
</dbReference>
<evidence type="ECO:0000256" key="2">
    <source>
        <dbReference type="ARBA" id="ARBA00022448"/>
    </source>
</evidence>
<dbReference type="AlphaFoldDB" id="A0A0S4JT89"/>
<dbReference type="SUPFAM" id="SSF48371">
    <property type="entry name" value="ARM repeat"/>
    <property type="match status" value="1"/>
</dbReference>
<feature type="region of interest" description="Disordered" evidence="4">
    <location>
        <begin position="606"/>
        <end position="628"/>
    </location>
</feature>
<dbReference type="InterPro" id="IPR011989">
    <property type="entry name" value="ARM-like"/>
</dbReference>
<dbReference type="Proteomes" id="UP000051952">
    <property type="component" value="Unassembled WGS sequence"/>
</dbReference>
<keyword evidence="6" id="KW-1185">Reference proteome</keyword>
<gene>
    <name evidence="5" type="ORF">BSAL_44860</name>
</gene>
<dbReference type="PANTHER" id="PTHR23316">
    <property type="entry name" value="IMPORTIN ALPHA"/>
    <property type="match status" value="1"/>
</dbReference>
<evidence type="ECO:0000256" key="3">
    <source>
        <dbReference type="ARBA" id="ARBA00022927"/>
    </source>
</evidence>
<name>A0A0S4JT89_BODSA</name>
<proteinExistence type="inferred from homology"/>
<dbReference type="OrthoDB" id="29145at2759"/>
<evidence type="ECO:0000256" key="1">
    <source>
        <dbReference type="ARBA" id="ARBA00010394"/>
    </source>
</evidence>
<evidence type="ECO:0000256" key="4">
    <source>
        <dbReference type="SAM" id="MobiDB-lite"/>
    </source>
</evidence>
<comment type="similarity">
    <text evidence="1">Belongs to the importin alpha family.</text>
</comment>
<protein>
    <submittedName>
        <fullName evidence="5">Uncharacterized protein</fullName>
    </submittedName>
</protein>
<keyword evidence="3" id="KW-0653">Protein transport</keyword>
<dbReference type="Gene3D" id="1.25.10.10">
    <property type="entry name" value="Leucine-rich Repeat Variant"/>
    <property type="match status" value="2"/>
</dbReference>
<reference evidence="6" key="1">
    <citation type="submission" date="2015-09" db="EMBL/GenBank/DDBJ databases">
        <authorList>
            <consortium name="Pathogen Informatics"/>
        </authorList>
    </citation>
    <scope>NUCLEOTIDE SEQUENCE [LARGE SCALE GENOMIC DNA]</scope>
    <source>
        <strain evidence="6">Lake Konstanz</strain>
    </source>
</reference>
<evidence type="ECO:0000313" key="5">
    <source>
        <dbReference type="EMBL" id="CUG93804.1"/>
    </source>
</evidence>
<dbReference type="InterPro" id="IPR016024">
    <property type="entry name" value="ARM-type_fold"/>
</dbReference>
<sequence>MADISAIMDTISHLLLPARNNAKCPNAVENCSETEESLLQALGTLCVFFSTPVRPKRTQVADEVCRLGLPHACSVILQSYRNDDFVLFQTFMTLKMFADCGTLPSHATALVDAQCHRHMVELLTHGNVTVMAQAAQAVGTLVSNDGYGITMRDIILSTRCANGNCVFLQLDKMYSATIASLEKAEERRSWQDLVGWVLSVLCHGVPQPTLLSLLPSFPLLERILCEATPRSNGSLNAVRAVKNICWGTSDDRVLTVIKHGLMNACLNALVVLPHKSQLMTRTQREHNYMQDTCALPTEQLADVFAFVGTSSMKNISFGCKDWFYDIVCRDGDLYHRLSRSEAMQLDGAFEGSVLRLLAMSVSSDERRREAVHQPLVFDAIEQLAITTGAAGEKRTPEYRKELLFVIGNATANSKERVDLVLARPQVVNFVIAALQTDDDAGVVANAALIVHNAVQCVDDIANLVRKGWIHGLLVATKCVDTTLKETIVSALEIFSEHVALEQHQTDDHDAASPSTVTLLDGGIDVWLELMAEGPEDNDFIRQATTKFPEAFCSARSYYYAILLPFGLVAWFIHGQHHQLMVRGAAELLRDAVSRRARDLDALRNKMIRNSQSEGENEASAEYEHEGTS</sequence>
<dbReference type="GO" id="GO:0015031">
    <property type="term" value="P:protein transport"/>
    <property type="evidence" value="ECO:0007669"/>
    <property type="project" value="UniProtKB-KW"/>
</dbReference>
<dbReference type="VEuPathDB" id="TriTrypDB:BSAL_44860"/>
<accession>A0A0S4JT89</accession>